<keyword evidence="1" id="KW-0229">DNA integration</keyword>
<evidence type="ECO:0000256" key="4">
    <source>
        <dbReference type="PIRSR" id="PIRSR606118-50"/>
    </source>
</evidence>
<dbReference type="eggNOG" id="COG1961">
    <property type="taxonomic scope" value="Bacteria"/>
</dbReference>
<evidence type="ECO:0000256" key="6">
    <source>
        <dbReference type="SAM" id="Coils"/>
    </source>
</evidence>
<dbReference type="HOGENOM" id="CLU_010686_18_3_9"/>
<evidence type="ECO:0000259" key="8">
    <source>
        <dbReference type="PROSITE" id="PS51737"/>
    </source>
</evidence>
<keyword evidence="10" id="KW-1185">Reference proteome</keyword>
<evidence type="ECO:0000259" key="7">
    <source>
        <dbReference type="PROSITE" id="PS51736"/>
    </source>
</evidence>
<organism evidence="9 10">
    <name type="scientific">Paenibacillus larvae subsp. larvae DSM 25430</name>
    <dbReference type="NCBI Taxonomy" id="697284"/>
    <lineage>
        <taxon>Bacteria</taxon>
        <taxon>Bacillati</taxon>
        <taxon>Bacillota</taxon>
        <taxon>Bacilli</taxon>
        <taxon>Bacillales</taxon>
        <taxon>Paenibacillaceae</taxon>
        <taxon>Paenibacillus</taxon>
    </lineage>
</organism>
<evidence type="ECO:0000313" key="10">
    <source>
        <dbReference type="Proteomes" id="UP000029431"/>
    </source>
</evidence>
<dbReference type="EMBL" id="CP003355">
    <property type="protein sequence ID" value="AHD04845.1"/>
    <property type="molecule type" value="Genomic_DNA"/>
</dbReference>
<dbReference type="KEGG" id="plv:ERIC2_c10130"/>
<dbReference type="InterPro" id="IPR025827">
    <property type="entry name" value="Zn_ribbon_recom_dom"/>
</dbReference>
<dbReference type="Pfam" id="PF13408">
    <property type="entry name" value="Zn_ribbon_recom"/>
    <property type="match status" value="1"/>
</dbReference>
<dbReference type="InterPro" id="IPR011109">
    <property type="entry name" value="DNA_bind_recombinase_dom"/>
</dbReference>
<dbReference type="PANTHER" id="PTHR30461:SF23">
    <property type="entry name" value="DNA RECOMBINASE-RELATED"/>
    <property type="match status" value="1"/>
</dbReference>
<accession>V9W5B9</accession>
<dbReference type="GO" id="GO:0000150">
    <property type="term" value="F:DNA strand exchange activity"/>
    <property type="evidence" value="ECO:0007669"/>
    <property type="project" value="InterPro"/>
</dbReference>
<feature type="coiled-coil region" evidence="6">
    <location>
        <begin position="397"/>
        <end position="477"/>
    </location>
</feature>
<dbReference type="Proteomes" id="UP000029431">
    <property type="component" value="Chromosome"/>
</dbReference>
<dbReference type="Pfam" id="PF00239">
    <property type="entry name" value="Resolvase"/>
    <property type="match status" value="1"/>
</dbReference>
<dbReference type="GO" id="GO:0015074">
    <property type="term" value="P:DNA integration"/>
    <property type="evidence" value="ECO:0007669"/>
    <property type="project" value="UniProtKB-KW"/>
</dbReference>
<dbReference type="SMART" id="SM00857">
    <property type="entry name" value="Resolvase"/>
    <property type="match status" value="1"/>
</dbReference>
<feature type="domain" description="Resolvase/invertase-type recombinase catalytic" evidence="7">
    <location>
        <begin position="4"/>
        <end position="152"/>
    </location>
</feature>
<dbReference type="PROSITE" id="PS00397">
    <property type="entry name" value="RECOMBINASES_1"/>
    <property type="match status" value="1"/>
</dbReference>
<dbReference type="AlphaFoldDB" id="V9W5B9"/>
<evidence type="ECO:0000313" key="9">
    <source>
        <dbReference type="EMBL" id="AHD04845.1"/>
    </source>
</evidence>
<dbReference type="InterPro" id="IPR036162">
    <property type="entry name" value="Resolvase-like_N_sf"/>
</dbReference>
<proteinExistence type="predicted"/>
<dbReference type="InterPro" id="IPR006118">
    <property type="entry name" value="Recombinase_CS"/>
</dbReference>
<keyword evidence="2" id="KW-0238">DNA-binding</keyword>
<reference evidence="9 10" key="1">
    <citation type="journal article" date="2014" name="PLoS ONE">
        <title>How to Kill the Honey Bee Larva: Genomic Potential and Virulence Mechanisms of Paenibacillus larvae.</title>
        <authorList>
            <person name="Djukic M."/>
            <person name="Brzuszkiewicz E."/>
            <person name="Funfhaus A."/>
            <person name="Voss J."/>
            <person name="Gollnow K."/>
            <person name="Poppinga L."/>
            <person name="Liesegang H."/>
            <person name="Garcia-Gonzalez E."/>
            <person name="Genersch E."/>
            <person name="Daniel R."/>
        </authorList>
    </citation>
    <scope>NUCLEOTIDE SEQUENCE [LARGE SCALE GENOMIC DNA]</scope>
    <source>
        <strain evidence="9 10">DSM 25430</strain>
    </source>
</reference>
<evidence type="ECO:0000256" key="2">
    <source>
        <dbReference type="ARBA" id="ARBA00023125"/>
    </source>
</evidence>
<sequence>MQMQAAIYVRVSTGLQAVEGTSLETQLDYCLRKAFELGISQNDIHIYREEGASGEDLDRPALNRLRQDVASGTFSVLILTHPDRLTRDLTDKLFICRELESRNIRLVFVDTEYKNTPEGQLFFNLMSVIAQYELSLIKKRTVRGRLKAVEKENKIMPMRTAPYGYDIIGSKLVINEEEARFVRYIYEWYVHQRWTIRQIGEKLVELGAIPKRKESRSWSASSIQRILTSEIYIGRYYYNRRKTGKVKGQKTPSGSNRKLLEWRKEEDWIRVEVPAIIDTGIYEQAMQQRQRNRKKSGHVKESYLLRGLIRCGECGRSWQAISYSGRADPMSGAKKKYLCYRCPNKTPATFGTTRLICTAPSLKAEWLDQNVWKSVLILLTDFTYIHNRLCEQEEGIRRELAGKKAALQEQFKQTDQELDRIKWMFQKNVLTEEELLRGTAELNKRNKELAKEIEIAVKQEKQVLQRLENRNEINRTASEIAAWICQKEWPVGEKRKIVELLVEEIVITVKGKRVYVSVKGPLGELLRKKQTKVKQEVN</sequence>
<protein>
    <submittedName>
        <fullName evidence="9">Putative DNA recombinase CisA</fullName>
    </submittedName>
</protein>
<dbReference type="Gene3D" id="3.40.50.1390">
    <property type="entry name" value="Resolvase, N-terminal catalytic domain"/>
    <property type="match status" value="1"/>
</dbReference>
<name>V9W5B9_9BACL</name>
<dbReference type="GO" id="GO:0003677">
    <property type="term" value="F:DNA binding"/>
    <property type="evidence" value="ECO:0007669"/>
    <property type="project" value="UniProtKB-KW"/>
</dbReference>
<dbReference type="PANTHER" id="PTHR30461">
    <property type="entry name" value="DNA-INVERTASE FROM LAMBDOID PROPHAGE"/>
    <property type="match status" value="1"/>
</dbReference>
<dbReference type="SUPFAM" id="SSF53041">
    <property type="entry name" value="Resolvase-like"/>
    <property type="match status" value="1"/>
</dbReference>
<keyword evidence="3" id="KW-0233">DNA recombination</keyword>
<gene>
    <name evidence="9" type="primary">cisA</name>
    <name evidence="9" type="ORF">ERIC2_c10130</name>
</gene>
<dbReference type="CDD" id="cd00338">
    <property type="entry name" value="Ser_Recombinase"/>
    <property type="match status" value="1"/>
</dbReference>
<feature type="domain" description="Recombinase" evidence="8">
    <location>
        <begin position="162"/>
        <end position="295"/>
    </location>
</feature>
<evidence type="ECO:0000256" key="5">
    <source>
        <dbReference type="PROSITE-ProRule" id="PRU10137"/>
    </source>
</evidence>
<dbReference type="InterPro" id="IPR038109">
    <property type="entry name" value="DNA_bind_recomb_sf"/>
</dbReference>
<dbReference type="InterPro" id="IPR050639">
    <property type="entry name" value="SSR_resolvase"/>
</dbReference>
<evidence type="ECO:0000256" key="1">
    <source>
        <dbReference type="ARBA" id="ARBA00022908"/>
    </source>
</evidence>
<dbReference type="PATRIC" id="fig|697284.3.peg.956"/>
<keyword evidence="6" id="KW-0175">Coiled coil</keyword>
<evidence type="ECO:0000256" key="3">
    <source>
        <dbReference type="ARBA" id="ARBA00023172"/>
    </source>
</evidence>
<dbReference type="Pfam" id="PF07508">
    <property type="entry name" value="Recombinase"/>
    <property type="match status" value="1"/>
</dbReference>
<dbReference type="Gene3D" id="3.90.1750.20">
    <property type="entry name" value="Putative Large Serine Recombinase, Chain B, Domain 2"/>
    <property type="match status" value="1"/>
</dbReference>
<dbReference type="PROSITE" id="PS51737">
    <property type="entry name" value="RECOMBINASE_DNA_BIND"/>
    <property type="match status" value="1"/>
</dbReference>
<dbReference type="PROSITE" id="PS51736">
    <property type="entry name" value="RECOMBINASES_3"/>
    <property type="match status" value="1"/>
</dbReference>
<dbReference type="InterPro" id="IPR006119">
    <property type="entry name" value="Resolv_N"/>
</dbReference>
<feature type="active site" description="O-(5'-phospho-DNA)-serine intermediate" evidence="4 5">
    <location>
        <position position="12"/>
    </location>
</feature>